<proteinExistence type="inferred from homology"/>
<dbReference type="GO" id="GO:0008652">
    <property type="term" value="P:amino acid biosynthetic process"/>
    <property type="evidence" value="ECO:0007669"/>
    <property type="project" value="UniProtKB-KW"/>
</dbReference>
<gene>
    <name evidence="8" type="ORF">WJX72_008213</name>
</gene>
<keyword evidence="4 7" id="KW-0057">Aromatic amino acid biosynthesis</keyword>
<feature type="binding site" evidence="6">
    <location>
        <position position="381"/>
    </location>
    <ligand>
        <name>phosphoenolpyruvate</name>
        <dbReference type="ChEBI" id="CHEBI:58702"/>
    </ligand>
</feature>
<feature type="binding site" evidence="6">
    <location>
        <position position="168"/>
    </location>
    <ligand>
        <name>phosphoenolpyruvate</name>
        <dbReference type="ChEBI" id="CHEBI:58702"/>
    </ligand>
</feature>
<dbReference type="InterPro" id="IPR002480">
    <property type="entry name" value="DAHP_synth_2"/>
</dbReference>
<feature type="binding site" evidence="6">
    <location>
        <position position="350"/>
    </location>
    <ligand>
        <name>phosphoenolpyruvate</name>
        <dbReference type="ChEBI" id="CHEBI:58702"/>
    </ligand>
</feature>
<feature type="binding site" evidence="6">
    <location>
        <begin position="327"/>
        <end position="328"/>
    </location>
    <ligand>
        <name>phosphoenolpyruvate</name>
        <dbReference type="ChEBI" id="CHEBI:58702"/>
    </ligand>
</feature>
<comment type="pathway">
    <text evidence="1 7">Metabolic intermediate biosynthesis; chorismate biosynthesis; chorismate from D-erythrose 4-phosphate and phosphoenolpyruvate: step 1/7.</text>
</comment>
<keyword evidence="6" id="KW-0464">Manganese</keyword>
<accession>A0AAW1PSS1</accession>
<comment type="catalytic activity">
    <reaction evidence="5 7">
        <text>D-erythrose 4-phosphate + phosphoenolpyruvate + H2O = 7-phospho-2-dehydro-3-deoxy-D-arabino-heptonate + phosphate</text>
        <dbReference type="Rhea" id="RHEA:14717"/>
        <dbReference type="ChEBI" id="CHEBI:15377"/>
        <dbReference type="ChEBI" id="CHEBI:16897"/>
        <dbReference type="ChEBI" id="CHEBI:43474"/>
        <dbReference type="ChEBI" id="CHEBI:58394"/>
        <dbReference type="ChEBI" id="CHEBI:58702"/>
        <dbReference type="EC" id="2.5.1.54"/>
    </reaction>
</comment>
<evidence type="ECO:0000313" key="8">
    <source>
        <dbReference type="EMBL" id="KAK9811678.1"/>
    </source>
</evidence>
<comment type="subcellular location">
    <subcellularLocation>
        <location evidence="7">Plastid</location>
        <location evidence="7">Chloroplast</location>
    </subcellularLocation>
</comment>
<dbReference type="PANTHER" id="PTHR21337:SF0">
    <property type="entry name" value="PHOSPHO-2-DEHYDRO-3-DEOXYHEPTONATE ALDOLASE"/>
    <property type="match status" value="1"/>
</dbReference>
<comment type="cofactor">
    <cofactor evidence="6">
        <name>Mn(2+)</name>
        <dbReference type="ChEBI" id="CHEBI:29035"/>
    </cofactor>
    <cofactor evidence="6">
        <name>Co(2+)</name>
        <dbReference type="ChEBI" id="CHEBI:48828"/>
    </cofactor>
    <cofactor evidence="6">
        <name>Cd(2+)</name>
        <dbReference type="ChEBI" id="CHEBI:48775"/>
    </cofactor>
    <text evidence="6">Binds 1 divalent cation per subunit. The enzyme is active with manganese, cobalt or cadmium ions.</text>
</comment>
<organism evidence="8 9">
    <name type="scientific">[Myrmecia] bisecta</name>
    <dbReference type="NCBI Taxonomy" id="41462"/>
    <lineage>
        <taxon>Eukaryota</taxon>
        <taxon>Viridiplantae</taxon>
        <taxon>Chlorophyta</taxon>
        <taxon>core chlorophytes</taxon>
        <taxon>Trebouxiophyceae</taxon>
        <taxon>Trebouxiales</taxon>
        <taxon>Trebouxiaceae</taxon>
        <taxon>Myrmecia</taxon>
    </lineage>
</organism>
<evidence type="ECO:0000256" key="3">
    <source>
        <dbReference type="ARBA" id="ARBA00022679"/>
    </source>
</evidence>
<evidence type="ECO:0000256" key="4">
    <source>
        <dbReference type="ARBA" id="ARBA00023141"/>
    </source>
</evidence>
<dbReference type="InterPro" id="IPR013785">
    <property type="entry name" value="Aldolase_TIM"/>
</dbReference>
<sequence length="526" mass="58504">MGLAGLDARILKHSPLSGISSASRRPRAARLTPVPRALLRSNVYYSTAGPSTLPFGKDAQHLQEWGPTSWRNLEARQQPKYPDHQALQRVVEKLAAKPPLVFAGECRKLQARLAKAATGEAFILQGGDCAESFTQFSADRIRDAFRVLLQMSVVMMFGGGVPVVKIGRMAGQFAKPRTANTETIDDVELPAYRGDIINGAEFVEDARVPDPERLVEAYNQSASTLNLLRAFADGGYADLKRVTEWNLDFMSKSDEGIQYMELAKRVDEAIQFMEACGMDYDTPIMTTTEFFVSHECLLMHYEEALTRQDSTTGLWYDCSGHFLWCGERTRQMDGAHLEFMRGIGNPIGVKVSDKMEPSELVSLIQAFNPENTPGRLAVIVRMGAAKVRKHLPALLQAVQASGQIVTWVCDPMHGNTESCNGYKTRRYENIRAEVEAFFDVHEEQGTVPGGIHLEMTGDNVTECIGGGASIEETDLSSRYHTHCDPRLNAEQALELSFYVASRLRQRKDRMAEAARKGKLQKLQLAH</sequence>
<evidence type="ECO:0000256" key="2">
    <source>
        <dbReference type="ARBA" id="ARBA00008911"/>
    </source>
</evidence>
<comment type="similarity">
    <text evidence="2 7">Belongs to the class-II DAHP synthase family.</text>
</comment>
<name>A0AAW1PSS1_9CHLO</name>
<dbReference type="GO" id="GO:0003849">
    <property type="term" value="F:3-deoxy-7-phosphoheptulonate synthase activity"/>
    <property type="evidence" value="ECO:0007669"/>
    <property type="project" value="UniProtKB-EC"/>
</dbReference>
<keyword evidence="7" id="KW-0028">Amino-acid biosynthesis</keyword>
<dbReference type="Proteomes" id="UP001489004">
    <property type="component" value="Unassembled WGS sequence"/>
</dbReference>
<dbReference type="Gene3D" id="3.20.20.70">
    <property type="entry name" value="Aldolase class I"/>
    <property type="match status" value="2"/>
</dbReference>
<dbReference type="GO" id="GO:0009073">
    <property type="term" value="P:aromatic amino acid family biosynthetic process"/>
    <property type="evidence" value="ECO:0007669"/>
    <property type="project" value="UniProtKB-KW"/>
</dbReference>
<keyword evidence="7" id="KW-0934">Plastid</keyword>
<reference evidence="8 9" key="1">
    <citation type="journal article" date="2024" name="Nat. Commun.">
        <title>Phylogenomics reveals the evolutionary origins of lichenization in chlorophyte algae.</title>
        <authorList>
            <person name="Puginier C."/>
            <person name="Libourel C."/>
            <person name="Otte J."/>
            <person name="Skaloud P."/>
            <person name="Haon M."/>
            <person name="Grisel S."/>
            <person name="Petersen M."/>
            <person name="Berrin J.G."/>
            <person name="Delaux P.M."/>
            <person name="Dal Grande F."/>
            <person name="Keller J."/>
        </authorList>
    </citation>
    <scope>NUCLEOTIDE SEQUENCE [LARGE SCALE GENOMIC DNA]</scope>
    <source>
        <strain evidence="8 9">SAG 2043</strain>
    </source>
</reference>
<keyword evidence="6" id="KW-0104">Cadmium</keyword>
<feature type="binding site" evidence="6">
    <location>
        <position position="484"/>
    </location>
    <ligand>
        <name>Mn(2+)</name>
        <dbReference type="ChEBI" id="CHEBI:29035"/>
    </ligand>
</feature>
<dbReference type="NCBIfam" id="TIGR01358">
    <property type="entry name" value="DAHP_synth_II"/>
    <property type="match status" value="1"/>
</dbReference>
<comment type="caution">
    <text evidence="8">The sequence shown here is derived from an EMBL/GenBank/DDBJ whole genome shotgun (WGS) entry which is preliminary data.</text>
</comment>
<dbReference type="SUPFAM" id="SSF51569">
    <property type="entry name" value="Aldolase"/>
    <property type="match status" value="1"/>
</dbReference>
<keyword evidence="7" id="KW-0150">Chloroplast</keyword>
<dbReference type="PANTHER" id="PTHR21337">
    <property type="entry name" value="PHOSPHO-2-DEHYDRO-3-DEOXYHEPTONATE ALDOLASE 1, 2"/>
    <property type="match status" value="1"/>
</dbReference>
<feature type="binding site" evidence="6">
    <location>
        <position position="129"/>
    </location>
    <ligand>
        <name>Mn(2+)</name>
        <dbReference type="ChEBI" id="CHEBI:29035"/>
    </ligand>
</feature>
<dbReference type="GO" id="GO:0009507">
    <property type="term" value="C:chloroplast"/>
    <property type="evidence" value="ECO:0007669"/>
    <property type="project" value="UniProtKB-SubCell"/>
</dbReference>
<keyword evidence="3 7" id="KW-0808">Transferase</keyword>
<keyword evidence="9" id="KW-1185">Reference proteome</keyword>
<evidence type="ECO:0000256" key="6">
    <source>
        <dbReference type="PIRSR" id="PIRSR602480-1"/>
    </source>
</evidence>
<dbReference type="EC" id="2.5.1.54" evidence="7"/>
<dbReference type="AlphaFoldDB" id="A0AAW1PSS1"/>
<keyword evidence="6" id="KW-0170">Cobalt</keyword>
<evidence type="ECO:0000256" key="1">
    <source>
        <dbReference type="ARBA" id="ARBA00004688"/>
    </source>
</evidence>
<dbReference type="Pfam" id="PF01474">
    <property type="entry name" value="DAHP_synth_2"/>
    <property type="match status" value="1"/>
</dbReference>
<evidence type="ECO:0000256" key="5">
    <source>
        <dbReference type="ARBA" id="ARBA00047508"/>
    </source>
</evidence>
<feature type="binding site" evidence="6">
    <location>
        <position position="413"/>
    </location>
    <ligand>
        <name>Mn(2+)</name>
        <dbReference type="ChEBI" id="CHEBI:29035"/>
    </ligand>
</feature>
<dbReference type="EMBL" id="JALJOR010000009">
    <property type="protein sequence ID" value="KAK9811678.1"/>
    <property type="molecule type" value="Genomic_DNA"/>
</dbReference>
<protein>
    <recommendedName>
        <fullName evidence="7">Phospho-2-dehydro-3-deoxyheptonate aldolase</fullName>
        <ecNumber evidence="7">2.5.1.54</ecNumber>
    </recommendedName>
</protein>
<keyword evidence="7" id="KW-0809">Transit peptide</keyword>
<feature type="binding site" evidence="6">
    <location>
        <position position="454"/>
    </location>
    <ligand>
        <name>Mn(2+)</name>
        <dbReference type="ChEBI" id="CHEBI:29035"/>
    </ligand>
</feature>
<evidence type="ECO:0000313" key="9">
    <source>
        <dbReference type="Proteomes" id="UP001489004"/>
    </source>
</evidence>
<evidence type="ECO:0000256" key="7">
    <source>
        <dbReference type="RuleBase" id="RU363071"/>
    </source>
</evidence>